<organism evidence="2 3">
    <name type="scientific">Halteria grandinella</name>
    <dbReference type="NCBI Taxonomy" id="5974"/>
    <lineage>
        <taxon>Eukaryota</taxon>
        <taxon>Sar</taxon>
        <taxon>Alveolata</taxon>
        <taxon>Ciliophora</taxon>
        <taxon>Intramacronucleata</taxon>
        <taxon>Spirotrichea</taxon>
        <taxon>Stichotrichia</taxon>
        <taxon>Sporadotrichida</taxon>
        <taxon>Halteriidae</taxon>
        <taxon>Halteria</taxon>
    </lineage>
</organism>
<proteinExistence type="predicted"/>
<dbReference type="AlphaFoldDB" id="A0A8J8SZI1"/>
<keyword evidence="1" id="KW-1133">Transmembrane helix</keyword>
<reference evidence="2" key="1">
    <citation type="submission" date="2019-06" db="EMBL/GenBank/DDBJ databases">
        <authorList>
            <person name="Zheng W."/>
        </authorList>
    </citation>
    <scope>NUCLEOTIDE SEQUENCE</scope>
    <source>
        <strain evidence="2">QDHG01</strain>
    </source>
</reference>
<keyword evidence="3" id="KW-1185">Reference proteome</keyword>
<dbReference type="EMBL" id="RRYP01013257">
    <property type="protein sequence ID" value="TNV76609.1"/>
    <property type="molecule type" value="Genomic_DNA"/>
</dbReference>
<accession>A0A8J8SZI1</accession>
<keyword evidence="1" id="KW-0812">Transmembrane</keyword>
<comment type="caution">
    <text evidence="2">The sequence shown here is derived from an EMBL/GenBank/DDBJ whole genome shotgun (WGS) entry which is preliminary data.</text>
</comment>
<keyword evidence="1" id="KW-0472">Membrane</keyword>
<evidence type="ECO:0000313" key="2">
    <source>
        <dbReference type="EMBL" id="TNV76609.1"/>
    </source>
</evidence>
<evidence type="ECO:0000313" key="3">
    <source>
        <dbReference type="Proteomes" id="UP000785679"/>
    </source>
</evidence>
<evidence type="ECO:0000256" key="1">
    <source>
        <dbReference type="SAM" id="Phobius"/>
    </source>
</evidence>
<sequence>MEKEVVQLSLAKRDLPFSSSVGNLWRKALKSYRRGATAVLGSFFPACLACLSYLGSSLLFVETPARFSGTIAYRAI</sequence>
<gene>
    <name evidence="2" type="ORF">FGO68_gene2784</name>
</gene>
<protein>
    <submittedName>
        <fullName evidence="2">Uncharacterized protein</fullName>
    </submittedName>
</protein>
<name>A0A8J8SZI1_HALGN</name>
<feature type="transmembrane region" description="Helical" evidence="1">
    <location>
        <begin position="35"/>
        <end position="54"/>
    </location>
</feature>
<dbReference type="Proteomes" id="UP000785679">
    <property type="component" value="Unassembled WGS sequence"/>
</dbReference>